<evidence type="ECO:0000313" key="3">
    <source>
        <dbReference type="Proteomes" id="UP001431429"/>
    </source>
</evidence>
<evidence type="ECO:0000256" key="1">
    <source>
        <dbReference type="SAM" id="MobiDB-lite"/>
    </source>
</evidence>
<feature type="compositionally biased region" description="Low complexity" evidence="1">
    <location>
        <begin position="123"/>
        <end position="138"/>
    </location>
</feature>
<dbReference type="RefSeq" id="WP_250924200.1">
    <property type="nucleotide sequence ID" value="NZ_JAMQAW010000095.1"/>
</dbReference>
<protein>
    <recommendedName>
        <fullName evidence="4">Regulatory protein</fullName>
    </recommendedName>
</protein>
<dbReference type="Proteomes" id="UP001431429">
    <property type="component" value="Unassembled WGS sequence"/>
</dbReference>
<reference evidence="2" key="1">
    <citation type="submission" date="2022-06" db="EMBL/GenBank/DDBJ databases">
        <title>Genome public.</title>
        <authorList>
            <person name="Sun Q."/>
        </authorList>
    </citation>
    <scope>NUCLEOTIDE SEQUENCE</scope>
    <source>
        <strain evidence="2">CWNU-1</strain>
    </source>
</reference>
<feature type="region of interest" description="Disordered" evidence="1">
    <location>
        <begin position="59"/>
        <end position="141"/>
    </location>
</feature>
<evidence type="ECO:0008006" key="4">
    <source>
        <dbReference type="Google" id="ProtNLM"/>
    </source>
</evidence>
<evidence type="ECO:0000313" key="2">
    <source>
        <dbReference type="EMBL" id="MCM2393909.1"/>
    </source>
</evidence>
<comment type="caution">
    <text evidence="2">The sequence shown here is derived from an EMBL/GenBank/DDBJ whole genome shotgun (WGS) entry which is preliminary data.</text>
</comment>
<dbReference type="EMBL" id="JAMQAW010000095">
    <property type="protein sequence ID" value="MCM2393909.1"/>
    <property type="molecule type" value="Genomic_DNA"/>
</dbReference>
<sequence>MPNQSDVSAVDVRERYAVQIRADLDRNRAEQGRIRDQVSVLTERLNLLQGEEVLLADLSDRVSPSPASAEEQKTSEDSGASEATGADADTISEPQSDTAVPRPRKRRSSKSGAVRAGTEAKVSADSASGAPAGGKAVADGQADKPNLRTAVLHLLREHREPRTVKEVGEEVRRVYPHLTPTGGVVRDALGALVAKGAVERDKRQGAVWYSIVEPAPVTDNGVATETATADA</sequence>
<proteinExistence type="predicted"/>
<keyword evidence="3" id="KW-1185">Reference proteome</keyword>
<accession>A0ABT0V148</accession>
<gene>
    <name evidence="2" type="ORF">NBG84_37530</name>
</gene>
<organism evidence="2 3">
    <name type="scientific">Streptomyces albipurpureus</name>
    <dbReference type="NCBI Taxonomy" id="2897419"/>
    <lineage>
        <taxon>Bacteria</taxon>
        <taxon>Bacillati</taxon>
        <taxon>Actinomycetota</taxon>
        <taxon>Actinomycetes</taxon>
        <taxon>Kitasatosporales</taxon>
        <taxon>Streptomycetaceae</taxon>
        <taxon>Streptomyces</taxon>
    </lineage>
</organism>
<name>A0ABT0V148_9ACTN</name>